<dbReference type="Pfam" id="PF00270">
    <property type="entry name" value="DEAD"/>
    <property type="match status" value="1"/>
</dbReference>
<dbReference type="InterPro" id="IPR006555">
    <property type="entry name" value="ATP-dep_Helicase_C"/>
</dbReference>
<evidence type="ECO:0000256" key="9">
    <source>
        <dbReference type="ARBA" id="ARBA00073590"/>
    </source>
</evidence>
<comment type="cofactor">
    <cofactor evidence="1">
        <name>[4Fe-4S] cluster</name>
        <dbReference type="ChEBI" id="CHEBI:49883"/>
    </cofactor>
</comment>
<dbReference type="SMART" id="SM00487">
    <property type="entry name" value="DEXDc"/>
    <property type="match status" value="1"/>
</dbReference>
<dbReference type="InterPro" id="IPR011545">
    <property type="entry name" value="DEAD/DEAH_box_helicase_dom"/>
</dbReference>
<dbReference type="RefSeq" id="WP_131169525.1">
    <property type="nucleotide sequence ID" value="NZ_SDMQ01000014.1"/>
</dbReference>
<evidence type="ECO:0000256" key="1">
    <source>
        <dbReference type="ARBA" id="ARBA00001966"/>
    </source>
</evidence>
<organism evidence="12 13">
    <name type="scientific">Propioniciclava sinopodophylli</name>
    <dbReference type="NCBI Taxonomy" id="1837344"/>
    <lineage>
        <taxon>Bacteria</taxon>
        <taxon>Bacillati</taxon>
        <taxon>Actinomycetota</taxon>
        <taxon>Actinomycetes</taxon>
        <taxon>Propionibacteriales</taxon>
        <taxon>Propionibacteriaceae</taxon>
        <taxon>Propioniciclava</taxon>
    </lineage>
</organism>
<accession>A0A4Q9KBF9</accession>
<keyword evidence="4 12" id="KW-0347">Helicase</keyword>
<keyword evidence="5" id="KW-0067">ATP-binding</keyword>
<comment type="caution">
    <text evidence="12">The sequence shown here is derived from an EMBL/GenBank/DDBJ whole genome shotgun (WGS) entry which is preliminary data.</text>
</comment>
<keyword evidence="13" id="KW-1185">Reference proteome</keyword>
<gene>
    <name evidence="12" type="ORF">ET989_12390</name>
</gene>
<feature type="domain" description="Helicase ATP-binding" evidence="11">
    <location>
        <begin position="1"/>
        <end position="273"/>
    </location>
</feature>
<evidence type="ECO:0000256" key="10">
    <source>
        <dbReference type="ARBA" id="ARBA00079061"/>
    </source>
</evidence>
<dbReference type="InterPro" id="IPR014001">
    <property type="entry name" value="Helicase_ATP-bd"/>
</dbReference>
<evidence type="ECO:0000259" key="11">
    <source>
        <dbReference type="PROSITE" id="PS51193"/>
    </source>
</evidence>
<evidence type="ECO:0000256" key="2">
    <source>
        <dbReference type="ARBA" id="ARBA00022741"/>
    </source>
</evidence>
<dbReference type="SMART" id="SM00491">
    <property type="entry name" value="HELICc2"/>
    <property type="match status" value="1"/>
</dbReference>
<dbReference type="InterPro" id="IPR014013">
    <property type="entry name" value="Helic_SF1/SF2_ATP-bd_DinG/Rad3"/>
</dbReference>
<dbReference type="InterPro" id="IPR027417">
    <property type="entry name" value="P-loop_NTPase"/>
</dbReference>
<evidence type="ECO:0000313" key="12">
    <source>
        <dbReference type="EMBL" id="TBT83134.1"/>
    </source>
</evidence>
<sequence length="637" mass="68441">MARAIDHAFEANEHLLVQAGTGTGKSLGYLAPALAHLHEHPKGRVIIATATLALQAQLAHTDIPAAIKAAKAVTGREATHAILKGRTNYACLHRTLDGAGLEQESLLDGETLAEGLRGGKADATSVLGAEVLALREWVQSELDAAGAGDRDDAPTHTAAAWAQVSVPVRECLGVTCNFYNECFVERSRDTARNSQLVVTNHALLAIDAMHGNSVLPEHDFLVIDEAHELTARVTGAASHELSPQQLERVSRRCTAHLDDDDLAIEFADLGDALTDALADAPLERIEDPDSPVLAVVGRVRDVSRRVVSALKSDDPDVKQAAAAAKEVFDVADAMAGLKPTDVLWVSERERFGRWLVVAPLDVAGLLRERVLSQTTTVLTSATLKLGGDFESAAASVGLQRAERVLDTEPEDRSGLEWRALDVGSPFDYARQGILYVAQHLPNPRRDGITPEALAEIAELVWAAGGRTLGLFASQRNAEAAARHCRAELPRMTFLCQGDAQLSELTRRFIAEPEVSLFGTLSLWQGVDIPGDTCQLVIIDKIPFPRPDEPLMQARQKAVADAGGNGFMAVAASHAALLLAQGSGRLIRRTSDRGVVAVLDPRLRTARYGSYLRASMPGFWSTTDREVAINALRRLAEG</sequence>
<proteinExistence type="inferred from homology"/>
<dbReference type="Gene3D" id="3.40.50.300">
    <property type="entry name" value="P-loop containing nucleotide triphosphate hydrolases"/>
    <property type="match status" value="2"/>
</dbReference>
<evidence type="ECO:0000256" key="5">
    <source>
        <dbReference type="ARBA" id="ARBA00022840"/>
    </source>
</evidence>
<dbReference type="PANTHER" id="PTHR11472:SF34">
    <property type="entry name" value="REGULATOR OF TELOMERE ELONGATION HELICASE 1"/>
    <property type="match status" value="1"/>
</dbReference>
<dbReference type="InterPro" id="IPR045028">
    <property type="entry name" value="DinG/Rad3-like"/>
</dbReference>
<dbReference type="EMBL" id="SDMQ01000014">
    <property type="protein sequence ID" value="TBT83134.1"/>
    <property type="molecule type" value="Genomic_DNA"/>
</dbReference>
<dbReference type="GO" id="GO:0006139">
    <property type="term" value="P:nucleobase-containing compound metabolic process"/>
    <property type="evidence" value="ECO:0007669"/>
    <property type="project" value="InterPro"/>
</dbReference>
<reference evidence="12 13" key="1">
    <citation type="submission" date="2019-01" db="EMBL/GenBank/DDBJ databases">
        <title>Lactibacter flavus gen. nov., sp. nov., a novel bacterium of the family Propionibacteriaceae isolated from raw milk and dairy products.</title>
        <authorList>
            <person name="Huptas C."/>
            <person name="Wenning M."/>
            <person name="Breitenwieser F."/>
            <person name="Doll E."/>
            <person name="Von Neubeck M."/>
            <person name="Busse H.-J."/>
            <person name="Scherer S."/>
        </authorList>
    </citation>
    <scope>NUCLEOTIDE SEQUENCE [LARGE SCALE GENOMIC DNA]</scope>
    <source>
        <strain evidence="12 13">KCTC 33808</strain>
    </source>
</reference>
<dbReference type="GO" id="GO:0043139">
    <property type="term" value="F:5'-3' DNA helicase activity"/>
    <property type="evidence" value="ECO:0007669"/>
    <property type="project" value="UniProtKB-EC"/>
</dbReference>
<keyword evidence="3" id="KW-0378">Hydrolase</keyword>
<dbReference type="FunFam" id="3.40.50.300:FF:000437">
    <property type="entry name" value="ATP-dependent DNA helicase DinG"/>
    <property type="match status" value="1"/>
</dbReference>
<name>A0A4Q9KBF9_9ACTN</name>
<dbReference type="EC" id="5.6.2.3" evidence="7"/>
<comment type="catalytic activity">
    <reaction evidence="8">
        <text>ATP + H2O = ADP + phosphate + H(+)</text>
        <dbReference type="Rhea" id="RHEA:13065"/>
        <dbReference type="ChEBI" id="CHEBI:15377"/>
        <dbReference type="ChEBI" id="CHEBI:15378"/>
        <dbReference type="ChEBI" id="CHEBI:30616"/>
        <dbReference type="ChEBI" id="CHEBI:43474"/>
        <dbReference type="ChEBI" id="CHEBI:456216"/>
        <dbReference type="EC" id="5.6.2.3"/>
    </reaction>
</comment>
<dbReference type="OrthoDB" id="9805194at2"/>
<dbReference type="GO" id="GO:0016818">
    <property type="term" value="F:hydrolase activity, acting on acid anhydrides, in phosphorus-containing anhydrides"/>
    <property type="evidence" value="ECO:0007669"/>
    <property type="project" value="InterPro"/>
</dbReference>
<evidence type="ECO:0000256" key="3">
    <source>
        <dbReference type="ARBA" id="ARBA00022801"/>
    </source>
</evidence>
<evidence type="ECO:0000256" key="6">
    <source>
        <dbReference type="ARBA" id="ARBA00038058"/>
    </source>
</evidence>
<dbReference type="SUPFAM" id="SSF52540">
    <property type="entry name" value="P-loop containing nucleoside triphosphate hydrolases"/>
    <property type="match status" value="1"/>
</dbReference>
<dbReference type="GO" id="GO:0005524">
    <property type="term" value="F:ATP binding"/>
    <property type="evidence" value="ECO:0007669"/>
    <property type="project" value="UniProtKB-KW"/>
</dbReference>
<evidence type="ECO:0000256" key="8">
    <source>
        <dbReference type="ARBA" id="ARBA00048954"/>
    </source>
</evidence>
<keyword evidence="2" id="KW-0547">Nucleotide-binding</keyword>
<dbReference type="Pfam" id="PF13307">
    <property type="entry name" value="Helicase_C_2"/>
    <property type="match status" value="1"/>
</dbReference>
<dbReference type="Proteomes" id="UP000292373">
    <property type="component" value="Unassembled WGS sequence"/>
</dbReference>
<comment type="similarity">
    <text evidence="6">Belongs to the helicase family. DinG subfamily.</text>
</comment>
<evidence type="ECO:0000313" key="13">
    <source>
        <dbReference type="Proteomes" id="UP000292373"/>
    </source>
</evidence>
<dbReference type="AlphaFoldDB" id="A0A4Q9KBF9"/>
<dbReference type="PROSITE" id="PS51193">
    <property type="entry name" value="HELICASE_ATP_BIND_2"/>
    <property type="match status" value="1"/>
</dbReference>
<dbReference type="PANTHER" id="PTHR11472">
    <property type="entry name" value="DNA REPAIR DEAD HELICASE RAD3/XP-D SUBFAMILY MEMBER"/>
    <property type="match status" value="1"/>
</dbReference>
<dbReference type="GO" id="GO:0003676">
    <property type="term" value="F:nucleic acid binding"/>
    <property type="evidence" value="ECO:0007669"/>
    <property type="project" value="InterPro"/>
</dbReference>
<protein>
    <recommendedName>
        <fullName evidence="9">ATP-dependent helicase DinG</fullName>
        <ecNumber evidence="7">5.6.2.3</ecNumber>
    </recommendedName>
    <alternativeName>
        <fullName evidence="10">DNA 5'-3' helicase DinG</fullName>
    </alternativeName>
</protein>
<evidence type="ECO:0000256" key="7">
    <source>
        <dbReference type="ARBA" id="ARBA00044969"/>
    </source>
</evidence>
<evidence type="ECO:0000256" key="4">
    <source>
        <dbReference type="ARBA" id="ARBA00022806"/>
    </source>
</evidence>